<evidence type="ECO:0000313" key="2">
    <source>
        <dbReference type="EMBL" id="ACL09669.1"/>
    </source>
</evidence>
<dbReference type="STRING" id="883.DvMF_2730"/>
<dbReference type="OrthoDB" id="5461106at2"/>
<evidence type="ECO:0000256" key="1">
    <source>
        <dbReference type="SAM" id="SignalP"/>
    </source>
</evidence>
<protein>
    <recommendedName>
        <fullName evidence="3">Lipoprotein</fullName>
    </recommendedName>
</protein>
<evidence type="ECO:0008006" key="3">
    <source>
        <dbReference type="Google" id="ProtNLM"/>
    </source>
</evidence>
<gene>
    <name evidence="2" type="ordered locus">DvMF_2730</name>
</gene>
<keyword evidence="1" id="KW-0732">Signal</keyword>
<name>B8DJ08_NITV9</name>
<dbReference type="eggNOG" id="ENOG5031UKH">
    <property type="taxonomic scope" value="Bacteria"/>
</dbReference>
<accession>B8DJ08</accession>
<dbReference type="KEGG" id="dvm:DvMF_2730"/>
<sequence>MRHFRILPLLLLFCVLFTAGCSTKSRITPMGDAPHIPVGSTFAVGKTVDESGYVFGKKDEKFSLPDTMSVSLKNALTQESMASDQGRLVINTRILAYEPGNAFTRWLVPGAGATKLSTESDVCAPDGKVLAKIPVERSIAAGGGYTIGAWKYVFDDVAREIVVVLKKDMASR</sequence>
<reference evidence="2" key="1">
    <citation type="submission" date="2008-10" db="EMBL/GenBank/DDBJ databases">
        <title>Complete sequence of Desulfovibrio vulgaris str. 'Miyazaki F'.</title>
        <authorList>
            <person name="Lucas S."/>
            <person name="Copeland A."/>
            <person name="Lapidus A."/>
            <person name="Glavina del Rio T."/>
            <person name="Dalin E."/>
            <person name="Tice H."/>
            <person name="Bruce D."/>
            <person name="Goodwin L."/>
            <person name="Pitluck S."/>
            <person name="Sims D."/>
            <person name="Brettin T."/>
            <person name="Detter J.C."/>
            <person name="Han C."/>
            <person name="Larimer F."/>
            <person name="Land M."/>
            <person name="Hauser L."/>
            <person name="Kyrpides N."/>
            <person name="Mikhailova N."/>
            <person name="Hazen T.C."/>
            <person name="Richardson P."/>
        </authorList>
    </citation>
    <scope>NUCLEOTIDE SEQUENCE</scope>
    <source>
        <strain evidence="2">Miyazaki F</strain>
    </source>
</reference>
<organism evidence="2">
    <name type="scientific">Nitratidesulfovibrio vulgaris (strain DSM 19637 / Miyazaki F)</name>
    <name type="common">Desulfovibrio vulgaris</name>
    <dbReference type="NCBI Taxonomy" id="883"/>
    <lineage>
        <taxon>Bacteria</taxon>
        <taxon>Pseudomonadati</taxon>
        <taxon>Thermodesulfobacteriota</taxon>
        <taxon>Desulfovibrionia</taxon>
        <taxon>Desulfovibrionales</taxon>
        <taxon>Desulfovibrionaceae</taxon>
        <taxon>Nitratidesulfovibrio</taxon>
    </lineage>
</organism>
<dbReference type="Pfam" id="PF14366">
    <property type="entry name" value="DUF4410"/>
    <property type="match status" value="1"/>
</dbReference>
<feature type="chain" id="PRO_5002867318" description="Lipoprotein" evidence="1">
    <location>
        <begin position="20"/>
        <end position="172"/>
    </location>
</feature>
<dbReference type="EMBL" id="CP001197">
    <property type="protein sequence ID" value="ACL09669.1"/>
    <property type="molecule type" value="Genomic_DNA"/>
</dbReference>
<feature type="signal peptide" evidence="1">
    <location>
        <begin position="1"/>
        <end position="19"/>
    </location>
</feature>
<dbReference type="HOGENOM" id="CLU_1552792_0_0_7"/>
<dbReference type="AlphaFoldDB" id="B8DJ08"/>
<proteinExistence type="predicted"/>
<dbReference type="InterPro" id="IPR025522">
    <property type="entry name" value="DUF4410"/>
</dbReference>
<dbReference type="PROSITE" id="PS51257">
    <property type="entry name" value="PROKAR_LIPOPROTEIN"/>
    <property type="match status" value="1"/>
</dbReference>